<name>A0A189XGA0_PENMO</name>
<comment type="subcellular location">
    <subcellularLocation>
        <location evidence="1">Membrane</location>
        <topology evidence="1">Multi-pass membrane protein</topology>
    </subcellularLocation>
</comment>
<feature type="transmembrane region" description="Helical" evidence="4">
    <location>
        <begin position="114"/>
        <end position="135"/>
    </location>
</feature>
<dbReference type="OrthoDB" id="74575at2759"/>
<feature type="transmembrane region" description="Helical" evidence="4">
    <location>
        <begin position="42"/>
        <end position="66"/>
    </location>
</feature>
<evidence type="ECO:0000256" key="3">
    <source>
        <dbReference type="ARBA" id="ARBA00023136"/>
    </source>
</evidence>
<dbReference type="InterPro" id="IPR023393">
    <property type="entry name" value="START-like_dom_sf"/>
</dbReference>
<dbReference type="PANTHER" id="PTHR46121:SF4">
    <property type="entry name" value="STEROIDOGENIC ACUTE REGULATORY PROTEIN-LIKE"/>
    <property type="match status" value="1"/>
</dbReference>
<evidence type="ECO:0000259" key="5">
    <source>
        <dbReference type="PROSITE" id="PS50848"/>
    </source>
</evidence>
<dbReference type="SUPFAM" id="SSF55961">
    <property type="entry name" value="Bet v1-like"/>
    <property type="match status" value="1"/>
</dbReference>
<feature type="transmembrane region" description="Helical" evidence="4">
    <location>
        <begin position="87"/>
        <end position="108"/>
    </location>
</feature>
<feature type="domain" description="MENTAL" evidence="6">
    <location>
        <begin position="38"/>
        <end position="215"/>
    </location>
</feature>
<dbReference type="InterPro" id="IPR000799">
    <property type="entry name" value="StAR-like"/>
</dbReference>
<feature type="domain" description="START" evidence="5">
    <location>
        <begin position="263"/>
        <end position="451"/>
    </location>
</feature>
<evidence type="ECO:0000256" key="4">
    <source>
        <dbReference type="SAM" id="Phobius"/>
    </source>
</evidence>
<protein>
    <submittedName>
        <fullName evidence="7">StAR-related lipid transfer protein 3</fullName>
    </submittedName>
</protein>
<evidence type="ECO:0000256" key="2">
    <source>
        <dbReference type="ARBA" id="ARBA00022692"/>
    </source>
</evidence>
<dbReference type="GO" id="GO:0005789">
    <property type="term" value="C:endoplasmic reticulum membrane"/>
    <property type="evidence" value="ECO:0007669"/>
    <property type="project" value="TreeGrafter"/>
</dbReference>
<dbReference type="GO" id="GO:0140284">
    <property type="term" value="C:endoplasmic reticulum-endosome membrane contact site"/>
    <property type="evidence" value="ECO:0007669"/>
    <property type="project" value="TreeGrafter"/>
</dbReference>
<dbReference type="GO" id="GO:0099044">
    <property type="term" value="P:vesicle tethering to endoplasmic reticulum"/>
    <property type="evidence" value="ECO:0007669"/>
    <property type="project" value="TreeGrafter"/>
</dbReference>
<reference evidence="7" key="1">
    <citation type="submission" date="2015-06" db="EMBL/GenBank/DDBJ databases">
        <title>Non-genomic action of G-Protein Coupled Receptor 89 and GPRkinase in steroidogenesis, Penaeus monodon.</title>
        <authorList>
            <person name="Tomy S."/>
            <person name="James N."/>
            <person name="Saikrithi P."/>
        </authorList>
    </citation>
    <scope>NUCLEOTIDE SEQUENCE</scope>
    <source>
        <tissue evidence="7">Ovary</tissue>
    </source>
</reference>
<keyword evidence="4" id="KW-1133">Transmembrane helix</keyword>
<evidence type="ECO:0000259" key="6">
    <source>
        <dbReference type="PROSITE" id="PS51439"/>
    </source>
</evidence>
<organism evidence="7">
    <name type="scientific">Penaeus monodon</name>
    <name type="common">Giant tiger prawn</name>
    <dbReference type="NCBI Taxonomy" id="6687"/>
    <lineage>
        <taxon>Eukaryota</taxon>
        <taxon>Metazoa</taxon>
        <taxon>Ecdysozoa</taxon>
        <taxon>Arthropoda</taxon>
        <taxon>Crustacea</taxon>
        <taxon>Multicrustacea</taxon>
        <taxon>Malacostraca</taxon>
        <taxon>Eumalacostraca</taxon>
        <taxon>Eucarida</taxon>
        <taxon>Decapoda</taxon>
        <taxon>Dendrobranchiata</taxon>
        <taxon>Penaeoidea</taxon>
        <taxon>Penaeidae</taxon>
        <taxon>Penaeus</taxon>
    </lineage>
</organism>
<dbReference type="PRINTS" id="PR00978">
    <property type="entry name" value="STARPROTEIN"/>
</dbReference>
<feature type="transmembrane region" description="Helical" evidence="4">
    <location>
        <begin position="147"/>
        <end position="164"/>
    </location>
</feature>
<evidence type="ECO:0000313" key="7">
    <source>
        <dbReference type="EMBL" id="ALO17561.1"/>
    </source>
</evidence>
<evidence type="ECO:0000256" key="1">
    <source>
        <dbReference type="ARBA" id="ARBA00004141"/>
    </source>
</evidence>
<dbReference type="GeneID" id="119592525"/>
<proteinExistence type="evidence at transcript level"/>
<dbReference type="SMART" id="SM00234">
    <property type="entry name" value="START"/>
    <property type="match status" value="1"/>
</dbReference>
<sequence length="460" mass="51847">MNRLGHLPSLGASGSINATPADFLLANYVSGMQINGRMSTVRRFFCLFVTFDLLFTCLFWIICILINGENLVKALEEEVEHYSIKTSIFDIVMTAAVRFTVLLLFYALLHINHWWLVALTTAGSCAFLIAKTLLYTWQTENSRPFEVMLVLISFLIAWAEAWFIDFRVLPQEARARSILEAAAGSSEHMENDPLLPQLERVRDYLSHYTETIGDFYSPMESPLGSDDDDDGFTRTDYRKLSPEEKQMQASGYEALQKAWETVNSPGWKVEKETSHGDTVSSKVGPKGSKIYKLVGTVEVDPKTLFNEMLFNFENIPTWNKAITLGRVVQTIDSCTDVVYQVAAEGPGGVVSARDFVNVRHWKKIGDSWVSANISVVHKDEPPQKSIVRGENGPGCWVFSPVEGALKKCSFQWLLDTDLKGWIPQYVIDQALTFAMTDFLQCLRNHAPYIAASKSERYSAR</sequence>
<dbReference type="Gene3D" id="3.30.530.20">
    <property type="match status" value="1"/>
</dbReference>
<dbReference type="EMBL" id="KT072711">
    <property type="protein sequence ID" value="ALO17561.1"/>
    <property type="molecule type" value="mRNA"/>
</dbReference>
<dbReference type="PROSITE" id="PS50848">
    <property type="entry name" value="START"/>
    <property type="match status" value="1"/>
</dbReference>
<dbReference type="PROSITE" id="PS51439">
    <property type="entry name" value="MENTAL"/>
    <property type="match status" value="1"/>
</dbReference>
<dbReference type="GO" id="GO:0005765">
    <property type="term" value="C:lysosomal membrane"/>
    <property type="evidence" value="ECO:0007669"/>
    <property type="project" value="TreeGrafter"/>
</dbReference>
<keyword evidence="3 4" id="KW-0472">Membrane</keyword>
<dbReference type="Pfam" id="PF10457">
    <property type="entry name" value="MENTAL"/>
    <property type="match status" value="1"/>
</dbReference>
<dbReference type="InterPro" id="IPR019498">
    <property type="entry name" value="MENTAL"/>
</dbReference>
<dbReference type="PANTHER" id="PTHR46121">
    <property type="entry name" value="STEROIDOGENIC ACUTE REGULATORY PROTEIN-LIKE"/>
    <property type="match status" value="1"/>
</dbReference>
<dbReference type="KEGG" id="pmoo:119592525"/>
<dbReference type="InterPro" id="IPR051869">
    <property type="entry name" value="STARD3"/>
</dbReference>
<dbReference type="AlphaFoldDB" id="A0A189XGA0"/>
<dbReference type="InterPro" id="IPR002913">
    <property type="entry name" value="START_lipid-bd_dom"/>
</dbReference>
<dbReference type="Pfam" id="PF01852">
    <property type="entry name" value="START"/>
    <property type="match status" value="1"/>
</dbReference>
<dbReference type="RefSeq" id="XP_037797310.1">
    <property type="nucleotide sequence ID" value="XM_037941382.1"/>
</dbReference>
<accession>A0A189XGA0</accession>
<keyword evidence="2 4" id="KW-0812">Transmembrane</keyword>
<dbReference type="CTD" id="112046"/>
<dbReference type="GO" id="GO:0008289">
    <property type="term" value="F:lipid binding"/>
    <property type="evidence" value="ECO:0007669"/>
    <property type="project" value="InterPro"/>
</dbReference>
<dbReference type="GO" id="GO:0031902">
    <property type="term" value="C:late endosome membrane"/>
    <property type="evidence" value="ECO:0007669"/>
    <property type="project" value="TreeGrafter"/>
</dbReference>